<dbReference type="PROSITE" id="PS51257">
    <property type="entry name" value="PROKAR_LIPOPROTEIN"/>
    <property type="match status" value="1"/>
</dbReference>
<proteinExistence type="predicted"/>
<reference evidence="2 3" key="1">
    <citation type="journal article" date="2010" name="J. Bacteriol.">
        <title>The complete genome sequence of Croceibacter atlanticus HTCC2559T.</title>
        <authorList>
            <person name="Oh H.M."/>
            <person name="Kang I."/>
            <person name="Ferriera S."/>
            <person name="Giovannoni S.J."/>
            <person name="Cho J.C."/>
        </authorList>
    </citation>
    <scope>NUCLEOTIDE SEQUENCE [LARGE SCALE GENOMIC DNA]</scope>
    <source>
        <strain evidence="3">ATCC BAA-628 / HTCC2559 / KCTC 12090</strain>
    </source>
</reference>
<gene>
    <name evidence="2" type="ordered locus">CA2559_10543</name>
</gene>
<dbReference type="HOGENOM" id="CLU_815684_0_0_10"/>
<dbReference type="eggNOG" id="COG3391">
    <property type="taxonomic scope" value="Bacteria"/>
</dbReference>
<feature type="chain" id="PRO_5002659097" description="Lipoprotein" evidence="1">
    <location>
        <begin position="27"/>
        <end position="353"/>
    </location>
</feature>
<keyword evidence="1" id="KW-0732">Signal</keyword>
<evidence type="ECO:0000313" key="3">
    <source>
        <dbReference type="Proteomes" id="UP000002297"/>
    </source>
</evidence>
<feature type="signal peptide" evidence="1">
    <location>
        <begin position="1"/>
        <end position="26"/>
    </location>
</feature>
<keyword evidence="3" id="KW-1185">Reference proteome</keyword>
<dbReference type="SUPFAM" id="SSF63825">
    <property type="entry name" value="YWTD domain"/>
    <property type="match status" value="1"/>
</dbReference>
<organism evidence="2 3">
    <name type="scientific">Croceibacter atlanticus (strain ATCC BAA-628 / JCM 21780 / CIP 108009 / IAM 15332 / KCTC 12090 / HTCC2559)</name>
    <dbReference type="NCBI Taxonomy" id="216432"/>
    <lineage>
        <taxon>Bacteria</taxon>
        <taxon>Pseudomonadati</taxon>
        <taxon>Bacteroidota</taxon>
        <taxon>Flavobacteriia</taxon>
        <taxon>Flavobacteriales</taxon>
        <taxon>Flavobacteriaceae</taxon>
        <taxon>Croceibacter</taxon>
    </lineage>
</organism>
<name>A3U9I1_CROAH</name>
<dbReference type="Proteomes" id="UP000002297">
    <property type="component" value="Chromosome"/>
</dbReference>
<dbReference type="EMBL" id="CP002046">
    <property type="protein sequence ID" value="EAP86467.1"/>
    <property type="molecule type" value="Genomic_DNA"/>
</dbReference>
<evidence type="ECO:0000313" key="2">
    <source>
        <dbReference type="EMBL" id="EAP86467.1"/>
    </source>
</evidence>
<protein>
    <recommendedName>
        <fullName evidence="4">Lipoprotein</fullName>
    </recommendedName>
</protein>
<evidence type="ECO:0000256" key="1">
    <source>
        <dbReference type="SAM" id="SignalP"/>
    </source>
</evidence>
<dbReference type="AlphaFoldDB" id="A3U9I1"/>
<accession>A3U9I1</accession>
<evidence type="ECO:0008006" key="4">
    <source>
        <dbReference type="Google" id="ProtNLM"/>
    </source>
</evidence>
<sequence length="353" mass="36831">MFNNKNQKMKNLKTILLGSLVIGSLAACSSDDDNGGDSTPPTADSRTELYASNNNNGNITVFDLEDGTSKTLLTASLAAEGIYYDADADAVTQASRSNLTLDSYADASISNDGITLTASLSSEAVLENPRAIAVSGDFYVVADSEDVDGDEATADGRYFIFQRTDSGFTLRNTVTVDFKVWEIAFVGADLYAVVDATNEVALFSNFLSTHTTDVSISADKRVAFEGIVRTHGMAYDGTTMILTDIGAASGDGADTDGGFHVVSNFTSKFSAAADGGMVAVTDQVRVAGESTLLGNPISAEYDAESNTVFIAEIANGGGRVVSFVGTDFEAGGDVAPATNVALSSASSVYFYKN</sequence>
<dbReference type="KEGG" id="cat:CA2559_10543"/>